<dbReference type="PANTHER" id="PTHR12993">
    <property type="entry name" value="N-ACETYLGLUCOSAMINYL-PHOSPHATIDYLINOSITOL DE-N-ACETYLASE-RELATED"/>
    <property type="match status" value="1"/>
</dbReference>
<dbReference type="SUPFAM" id="SSF102588">
    <property type="entry name" value="LmbE-like"/>
    <property type="match status" value="1"/>
</dbReference>
<dbReference type="EMBL" id="QGGB01000006">
    <property type="protein sequence ID" value="PWN06667.1"/>
    <property type="molecule type" value="Genomic_DNA"/>
</dbReference>
<evidence type="ECO:0000313" key="2">
    <source>
        <dbReference type="Proteomes" id="UP000245533"/>
    </source>
</evidence>
<dbReference type="AlphaFoldDB" id="A0A316TPY3"/>
<dbReference type="GO" id="GO:0019213">
    <property type="term" value="F:deacetylase activity"/>
    <property type="evidence" value="ECO:0007669"/>
    <property type="project" value="InterPro"/>
</dbReference>
<dbReference type="NCBIfam" id="TIGR04001">
    <property type="entry name" value="thiol_BshB1"/>
    <property type="match status" value="1"/>
</dbReference>
<evidence type="ECO:0000313" key="1">
    <source>
        <dbReference type="EMBL" id="PWN06667.1"/>
    </source>
</evidence>
<dbReference type="InterPro" id="IPR023842">
    <property type="entry name" value="Bacillithiol_biosynth_BshB1"/>
</dbReference>
<dbReference type="Proteomes" id="UP000245533">
    <property type="component" value="Unassembled WGS sequence"/>
</dbReference>
<keyword evidence="2" id="KW-1185">Reference proteome</keyword>
<name>A0A316TPY3_9BACT</name>
<dbReference type="Pfam" id="PF02585">
    <property type="entry name" value="PIG-L"/>
    <property type="match status" value="1"/>
</dbReference>
<dbReference type="RefSeq" id="WP_109646781.1">
    <property type="nucleotide sequence ID" value="NZ_QGGB01000006.1"/>
</dbReference>
<proteinExistence type="predicted"/>
<protein>
    <submittedName>
        <fullName evidence="1">Bacillithiol biosynthesis deacetylase BshB1</fullName>
    </submittedName>
</protein>
<sequence>MKTDILAFGAHPDDTELSCSGTLAALAEQGKSVVVADLTRGEMGSRGTPEIRLREAEAAAKILGLTERVNLGLPDTELRNTRELQLPIIRAVRTYRPHICLIPAPADRHPDHGDAASLIKDAIFYSGLIKIETRDSSRNTQKPHRPAHVLHYMQDQPFSPDFVFDISSTIDKKEAAIRAFSTQFDVKDPGNEPETYISDPGFFRALRARASHFGHLAGFEFGEGFLFAQKPFPATTFRFLEETLPKR</sequence>
<dbReference type="PANTHER" id="PTHR12993:SF30">
    <property type="entry name" value="N-ACETYL-ALPHA-D-GLUCOSAMINYL L-MALATE DEACETYLASE 1"/>
    <property type="match status" value="1"/>
</dbReference>
<dbReference type="Gene3D" id="3.40.50.10320">
    <property type="entry name" value="LmbE-like"/>
    <property type="match status" value="1"/>
</dbReference>
<dbReference type="InterPro" id="IPR024078">
    <property type="entry name" value="LmbE-like_dom_sf"/>
</dbReference>
<dbReference type="GO" id="GO:0016811">
    <property type="term" value="F:hydrolase activity, acting on carbon-nitrogen (but not peptide) bonds, in linear amides"/>
    <property type="evidence" value="ECO:0007669"/>
    <property type="project" value="TreeGrafter"/>
</dbReference>
<comment type="caution">
    <text evidence="1">The sequence shown here is derived from an EMBL/GenBank/DDBJ whole genome shotgun (WGS) entry which is preliminary data.</text>
</comment>
<organism evidence="1 2">
    <name type="scientific">Rhodohalobacter mucosus</name>
    <dbReference type="NCBI Taxonomy" id="2079485"/>
    <lineage>
        <taxon>Bacteria</taxon>
        <taxon>Pseudomonadati</taxon>
        <taxon>Balneolota</taxon>
        <taxon>Balneolia</taxon>
        <taxon>Balneolales</taxon>
        <taxon>Balneolaceae</taxon>
        <taxon>Rhodohalobacter</taxon>
    </lineage>
</organism>
<reference evidence="1 2" key="1">
    <citation type="submission" date="2018-05" db="EMBL/GenBank/DDBJ databases">
        <title>Rhodohalobacter halophilus gen. nov., sp. nov., a moderately halophilic member of the family Balneolaceae.</title>
        <authorList>
            <person name="Liu Z.-W."/>
        </authorList>
    </citation>
    <scope>NUCLEOTIDE SEQUENCE [LARGE SCALE GENOMIC DNA]</scope>
    <source>
        <strain evidence="1 2">8A47</strain>
    </source>
</reference>
<gene>
    <name evidence="1" type="primary">bshB1</name>
    <name evidence="1" type="ORF">DDZ15_09130</name>
</gene>
<dbReference type="OrthoDB" id="9778719at2"/>
<accession>A0A316TPY3</accession>
<dbReference type="InterPro" id="IPR003737">
    <property type="entry name" value="GlcNAc_PI_deacetylase-related"/>
</dbReference>
<dbReference type="GO" id="GO:0071793">
    <property type="term" value="P:bacillithiol biosynthetic process"/>
    <property type="evidence" value="ECO:0007669"/>
    <property type="project" value="InterPro"/>
</dbReference>